<dbReference type="PROSITE" id="PS51186">
    <property type="entry name" value="GNAT"/>
    <property type="match status" value="1"/>
</dbReference>
<dbReference type="Gene3D" id="3.40.630.30">
    <property type="match status" value="1"/>
</dbReference>
<dbReference type="Proteomes" id="UP000264589">
    <property type="component" value="Unassembled WGS sequence"/>
</dbReference>
<evidence type="ECO:0000313" key="3">
    <source>
        <dbReference type="Proteomes" id="UP000264589"/>
    </source>
</evidence>
<keyword evidence="2" id="KW-0808">Transferase</keyword>
<dbReference type="InParanoid" id="A0A371RJZ0"/>
<dbReference type="SUPFAM" id="SSF55729">
    <property type="entry name" value="Acyl-CoA N-acyltransferases (Nat)"/>
    <property type="match status" value="1"/>
</dbReference>
<name>A0A371RJZ0_9PROT</name>
<keyword evidence="3" id="KW-1185">Reference proteome</keyword>
<dbReference type="EMBL" id="QUQO01000001">
    <property type="protein sequence ID" value="RFB05765.1"/>
    <property type="molecule type" value="Genomic_DNA"/>
</dbReference>
<organism evidence="2 3">
    <name type="scientific">Parvularcula marina</name>
    <dbReference type="NCBI Taxonomy" id="2292771"/>
    <lineage>
        <taxon>Bacteria</taxon>
        <taxon>Pseudomonadati</taxon>
        <taxon>Pseudomonadota</taxon>
        <taxon>Alphaproteobacteria</taxon>
        <taxon>Parvularculales</taxon>
        <taxon>Parvularculaceae</taxon>
        <taxon>Parvularcula</taxon>
    </lineage>
</organism>
<dbReference type="Pfam" id="PF13302">
    <property type="entry name" value="Acetyltransf_3"/>
    <property type="match status" value="1"/>
</dbReference>
<proteinExistence type="predicted"/>
<reference evidence="2 3" key="1">
    <citation type="submission" date="2018-08" db="EMBL/GenBank/DDBJ databases">
        <title>Parvularcula sp. SM1705, isolated from surface water of the South Sea China.</title>
        <authorList>
            <person name="Sun L."/>
        </authorList>
    </citation>
    <scope>NUCLEOTIDE SEQUENCE [LARGE SCALE GENOMIC DNA]</scope>
    <source>
        <strain evidence="2 3">SM1705</strain>
    </source>
</reference>
<dbReference type="InterPro" id="IPR000182">
    <property type="entry name" value="GNAT_dom"/>
</dbReference>
<protein>
    <submittedName>
        <fullName evidence="2">N-acetyltransferase</fullName>
    </submittedName>
</protein>
<feature type="domain" description="N-acetyltransferase" evidence="1">
    <location>
        <begin position="10"/>
        <end position="172"/>
    </location>
</feature>
<gene>
    <name evidence="2" type="ORF">DX908_11100</name>
</gene>
<accession>A0A371RJZ0</accession>
<evidence type="ECO:0000313" key="2">
    <source>
        <dbReference type="EMBL" id="RFB05765.1"/>
    </source>
</evidence>
<dbReference type="GO" id="GO:0016747">
    <property type="term" value="F:acyltransferase activity, transferring groups other than amino-acyl groups"/>
    <property type="evidence" value="ECO:0007669"/>
    <property type="project" value="InterPro"/>
</dbReference>
<dbReference type="RefSeq" id="WP_116392398.1">
    <property type="nucleotide sequence ID" value="NZ_QUQO01000001.1"/>
</dbReference>
<dbReference type="AlphaFoldDB" id="A0A371RJZ0"/>
<dbReference type="OrthoDB" id="9804153at2"/>
<comment type="caution">
    <text evidence="2">The sequence shown here is derived from an EMBL/GenBank/DDBJ whole genome shotgun (WGS) entry which is preliminary data.</text>
</comment>
<sequence length="175" mass="19886">MPHSLRTQRLLLRPATLRDAKGLARAFNDFDLTRATKTWPYPVTEEHARFRIRHWQKVQGKDEFGFLAFFEGRVVGSLGFSHRSGDVWSLGYGIARECWGQGMMSEAVGAFCAFGFKTLRFGTIEADVFKDNAGSIKVLEKTGFEMIGDIGPGWSTTLQGNFPRWGYRLTRERLN</sequence>
<dbReference type="PANTHER" id="PTHR43792:SF16">
    <property type="entry name" value="N-ACETYLTRANSFERASE DOMAIN-CONTAINING PROTEIN"/>
    <property type="match status" value="1"/>
</dbReference>
<dbReference type="InterPro" id="IPR051531">
    <property type="entry name" value="N-acetyltransferase"/>
</dbReference>
<dbReference type="PANTHER" id="PTHR43792">
    <property type="entry name" value="GNAT FAMILY, PUTATIVE (AFU_ORTHOLOGUE AFUA_3G00765)-RELATED-RELATED"/>
    <property type="match status" value="1"/>
</dbReference>
<dbReference type="InterPro" id="IPR016181">
    <property type="entry name" value="Acyl_CoA_acyltransferase"/>
</dbReference>
<evidence type="ECO:0000259" key="1">
    <source>
        <dbReference type="PROSITE" id="PS51186"/>
    </source>
</evidence>